<name>A0A6F8YCG0_9ACTN</name>
<accession>A0A6F8YCG0</accession>
<protein>
    <recommendedName>
        <fullName evidence="2">SnoaL-like domain-containing protein</fullName>
    </recommendedName>
</protein>
<dbReference type="InterPro" id="IPR032710">
    <property type="entry name" value="NTF2-like_dom_sf"/>
</dbReference>
<dbReference type="KEGG" id="psuu:Psuf_010600"/>
<dbReference type="Gene3D" id="3.10.450.50">
    <property type="match status" value="1"/>
</dbReference>
<evidence type="ECO:0000313" key="3">
    <source>
        <dbReference type="EMBL" id="BCB83747.1"/>
    </source>
</evidence>
<evidence type="ECO:0000256" key="1">
    <source>
        <dbReference type="SAM" id="Coils"/>
    </source>
</evidence>
<proteinExistence type="predicted"/>
<feature type="coiled-coil region" evidence="1">
    <location>
        <begin position="4"/>
        <end position="31"/>
    </location>
</feature>
<sequence length="169" mass="18455">MRRLSVLAAQVRALAARVAELEDRLEIARLIAAYGPAADSGSARATAALWAEDGRYDAGIVTLEGAPAIAEMIATDPHRGFIATGAAHIVSPPHIELHGDRATVTCYQQVLLRNADTDDYRTWRVSANRWEWARTPAGWRVTARYNRLLDGSDAARALFRAAFEEGNQA</sequence>
<dbReference type="InterPro" id="IPR037401">
    <property type="entry name" value="SnoaL-like"/>
</dbReference>
<evidence type="ECO:0000313" key="4">
    <source>
        <dbReference type="Proteomes" id="UP000503011"/>
    </source>
</evidence>
<dbReference type="EMBL" id="AP022871">
    <property type="protein sequence ID" value="BCB83747.1"/>
    <property type="molecule type" value="Genomic_DNA"/>
</dbReference>
<dbReference type="Proteomes" id="UP000503011">
    <property type="component" value="Chromosome"/>
</dbReference>
<keyword evidence="4" id="KW-1185">Reference proteome</keyword>
<dbReference type="Pfam" id="PF13577">
    <property type="entry name" value="SnoaL_4"/>
    <property type="match status" value="1"/>
</dbReference>
<reference evidence="3 4" key="1">
    <citation type="submission" date="2020-03" db="EMBL/GenBank/DDBJ databases">
        <title>Whole genome shotgun sequence of Phytohabitans suffuscus NBRC 105367.</title>
        <authorList>
            <person name="Komaki H."/>
            <person name="Tamura T."/>
        </authorList>
    </citation>
    <scope>NUCLEOTIDE SEQUENCE [LARGE SCALE GENOMIC DNA]</scope>
    <source>
        <strain evidence="3 4">NBRC 105367</strain>
    </source>
</reference>
<dbReference type="AlphaFoldDB" id="A0A6F8YCG0"/>
<evidence type="ECO:0000259" key="2">
    <source>
        <dbReference type="Pfam" id="PF13577"/>
    </source>
</evidence>
<keyword evidence="1" id="KW-0175">Coiled coil</keyword>
<dbReference type="RefSeq" id="WP_173154395.1">
    <property type="nucleotide sequence ID" value="NZ_AP022871.1"/>
</dbReference>
<feature type="domain" description="SnoaL-like" evidence="2">
    <location>
        <begin position="20"/>
        <end position="144"/>
    </location>
</feature>
<dbReference type="SUPFAM" id="SSF54427">
    <property type="entry name" value="NTF2-like"/>
    <property type="match status" value="1"/>
</dbReference>
<gene>
    <name evidence="3" type="ORF">Psuf_010600</name>
</gene>
<reference evidence="3 4" key="2">
    <citation type="submission" date="2020-03" db="EMBL/GenBank/DDBJ databases">
        <authorList>
            <person name="Ichikawa N."/>
            <person name="Kimura A."/>
            <person name="Kitahashi Y."/>
            <person name="Uohara A."/>
        </authorList>
    </citation>
    <scope>NUCLEOTIDE SEQUENCE [LARGE SCALE GENOMIC DNA]</scope>
    <source>
        <strain evidence="3 4">NBRC 105367</strain>
    </source>
</reference>
<organism evidence="3 4">
    <name type="scientific">Phytohabitans suffuscus</name>
    <dbReference type="NCBI Taxonomy" id="624315"/>
    <lineage>
        <taxon>Bacteria</taxon>
        <taxon>Bacillati</taxon>
        <taxon>Actinomycetota</taxon>
        <taxon>Actinomycetes</taxon>
        <taxon>Micromonosporales</taxon>
        <taxon>Micromonosporaceae</taxon>
    </lineage>
</organism>